<protein>
    <recommendedName>
        <fullName evidence="3">Endonuclease/exonuclease/phosphatase domain-containing protein</fullName>
    </recommendedName>
</protein>
<reference evidence="1 2" key="1">
    <citation type="submission" date="2024-09" db="EMBL/GenBank/DDBJ databases">
        <title>Chromosome-scale assembly of Riccia sorocarpa.</title>
        <authorList>
            <person name="Paukszto L."/>
        </authorList>
    </citation>
    <scope>NUCLEOTIDE SEQUENCE [LARGE SCALE GENOMIC DNA]</scope>
    <source>
        <strain evidence="1">LP-2024</strain>
        <tissue evidence="1">Aerial parts of the thallus</tissue>
    </source>
</reference>
<sequence length="303" mass="34349">MDSPEFVSPIRPTWIELVNLPSFISQSQLNQLIANVGAVVRIPYISQKLALASVRALILWDFPQPLVEELNYTVDNFPFRLKLRYLGLGEACSICGFSHVQGCKCNKASPSATDPIPPCPPGPTDIAIQEFQQLNKGPMAIPDTPASTETAWKEDTALHPVSFVQLLNQQSLGAYEANQRMGIQPMEEDMHSSPVSDQDFTFGITSVYSPNFSSQRLQIWKSLRMQLPYRPWILCGDMNMVETPEDASGESPLLKGSERVEFHSYFKVDPTILTHPKLMEQITQLWEQFERQPTFQYDHYMSY</sequence>
<dbReference type="SUPFAM" id="SSF56219">
    <property type="entry name" value="DNase I-like"/>
    <property type="match status" value="1"/>
</dbReference>
<dbReference type="AlphaFoldDB" id="A0ABD3H5F7"/>
<evidence type="ECO:0008006" key="3">
    <source>
        <dbReference type="Google" id="ProtNLM"/>
    </source>
</evidence>
<evidence type="ECO:0000313" key="2">
    <source>
        <dbReference type="Proteomes" id="UP001633002"/>
    </source>
</evidence>
<name>A0ABD3H5F7_9MARC</name>
<dbReference type="InterPro" id="IPR036691">
    <property type="entry name" value="Endo/exonu/phosph_ase_sf"/>
</dbReference>
<dbReference type="EMBL" id="JBJQOH010000006">
    <property type="protein sequence ID" value="KAL3685981.1"/>
    <property type="molecule type" value="Genomic_DNA"/>
</dbReference>
<comment type="caution">
    <text evidence="1">The sequence shown here is derived from an EMBL/GenBank/DDBJ whole genome shotgun (WGS) entry which is preliminary data.</text>
</comment>
<gene>
    <name evidence="1" type="ORF">R1sor_004003</name>
</gene>
<dbReference type="Gene3D" id="3.60.10.10">
    <property type="entry name" value="Endonuclease/exonuclease/phosphatase"/>
    <property type="match status" value="1"/>
</dbReference>
<keyword evidence="2" id="KW-1185">Reference proteome</keyword>
<dbReference type="Proteomes" id="UP001633002">
    <property type="component" value="Unassembled WGS sequence"/>
</dbReference>
<organism evidence="1 2">
    <name type="scientific">Riccia sorocarpa</name>
    <dbReference type="NCBI Taxonomy" id="122646"/>
    <lineage>
        <taxon>Eukaryota</taxon>
        <taxon>Viridiplantae</taxon>
        <taxon>Streptophyta</taxon>
        <taxon>Embryophyta</taxon>
        <taxon>Marchantiophyta</taxon>
        <taxon>Marchantiopsida</taxon>
        <taxon>Marchantiidae</taxon>
        <taxon>Marchantiales</taxon>
        <taxon>Ricciaceae</taxon>
        <taxon>Riccia</taxon>
    </lineage>
</organism>
<proteinExistence type="predicted"/>
<evidence type="ECO:0000313" key="1">
    <source>
        <dbReference type="EMBL" id="KAL3685981.1"/>
    </source>
</evidence>
<accession>A0ABD3H5F7</accession>